<feature type="region of interest" description="Disordered" evidence="1">
    <location>
        <begin position="1"/>
        <end position="30"/>
    </location>
</feature>
<evidence type="ECO:0000256" key="1">
    <source>
        <dbReference type="SAM" id="MobiDB-lite"/>
    </source>
</evidence>
<evidence type="ECO:0000313" key="2">
    <source>
        <dbReference type="EMBL" id="KAH3844913.1"/>
    </source>
</evidence>
<accession>A0A9D4KRS5</accession>
<protein>
    <submittedName>
        <fullName evidence="2">Uncharacterized protein</fullName>
    </submittedName>
</protein>
<proteinExistence type="predicted"/>
<feature type="compositionally biased region" description="Polar residues" evidence="1">
    <location>
        <begin position="16"/>
        <end position="25"/>
    </location>
</feature>
<dbReference type="EMBL" id="JAIWYP010000003">
    <property type="protein sequence ID" value="KAH3844913.1"/>
    <property type="molecule type" value="Genomic_DNA"/>
</dbReference>
<reference evidence="2" key="1">
    <citation type="journal article" date="2019" name="bioRxiv">
        <title>The Genome of the Zebra Mussel, Dreissena polymorpha: A Resource for Invasive Species Research.</title>
        <authorList>
            <person name="McCartney M.A."/>
            <person name="Auch B."/>
            <person name="Kono T."/>
            <person name="Mallez S."/>
            <person name="Zhang Y."/>
            <person name="Obille A."/>
            <person name="Becker A."/>
            <person name="Abrahante J.E."/>
            <person name="Garbe J."/>
            <person name="Badalamenti J.P."/>
            <person name="Herman A."/>
            <person name="Mangelson H."/>
            <person name="Liachko I."/>
            <person name="Sullivan S."/>
            <person name="Sone E.D."/>
            <person name="Koren S."/>
            <person name="Silverstein K.A.T."/>
            <person name="Beckman K.B."/>
            <person name="Gohl D.M."/>
        </authorList>
    </citation>
    <scope>NUCLEOTIDE SEQUENCE</scope>
    <source>
        <strain evidence="2">Duluth1</strain>
        <tissue evidence="2">Whole animal</tissue>
    </source>
</reference>
<comment type="caution">
    <text evidence="2">The sequence shown here is derived from an EMBL/GenBank/DDBJ whole genome shotgun (WGS) entry which is preliminary data.</text>
</comment>
<keyword evidence="3" id="KW-1185">Reference proteome</keyword>
<dbReference type="AlphaFoldDB" id="A0A9D4KRS5"/>
<evidence type="ECO:0000313" key="3">
    <source>
        <dbReference type="Proteomes" id="UP000828390"/>
    </source>
</evidence>
<dbReference type="Proteomes" id="UP000828390">
    <property type="component" value="Unassembled WGS sequence"/>
</dbReference>
<name>A0A9D4KRS5_DREPO</name>
<sequence length="61" mass="7282">METEPFSYNKSRENTQHLAEQNSKQRGFGKRQEVPSIFTILMQTTLRWTEHVARMSDEMLH</sequence>
<reference evidence="2" key="2">
    <citation type="submission" date="2020-11" db="EMBL/GenBank/DDBJ databases">
        <authorList>
            <person name="McCartney M.A."/>
            <person name="Auch B."/>
            <person name="Kono T."/>
            <person name="Mallez S."/>
            <person name="Becker A."/>
            <person name="Gohl D.M."/>
            <person name="Silverstein K.A.T."/>
            <person name="Koren S."/>
            <person name="Bechman K.B."/>
            <person name="Herman A."/>
            <person name="Abrahante J.E."/>
            <person name="Garbe J."/>
        </authorList>
    </citation>
    <scope>NUCLEOTIDE SEQUENCE</scope>
    <source>
        <strain evidence="2">Duluth1</strain>
        <tissue evidence="2">Whole animal</tissue>
    </source>
</reference>
<organism evidence="2 3">
    <name type="scientific">Dreissena polymorpha</name>
    <name type="common">Zebra mussel</name>
    <name type="synonym">Mytilus polymorpha</name>
    <dbReference type="NCBI Taxonomy" id="45954"/>
    <lineage>
        <taxon>Eukaryota</taxon>
        <taxon>Metazoa</taxon>
        <taxon>Spiralia</taxon>
        <taxon>Lophotrochozoa</taxon>
        <taxon>Mollusca</taxon>
        <taxon>Bivalvia</taxon>
        <taxon>Autobranchia</taxon>
        <taxon>Heteroconchia</taxon>
        <taxon>Euheterodonta</taxon>
        <taxon>Imparidentia</taxon>
        <taxon>Neoheterodontei</taxon>
        <taxon>Myida</taxon>
        <taxon>Dreissenoidea</taxon>
        <taxon>Dreissenidae</taxon>
        <taxon>Dreissena</taxon>
    </lineage>
</organism>
<gene>
    <name evidence="2" type="ORF">DPMN_087179</name>
</gene>